<dbReference type="Gene3D" id="3.90.226.10">
    <property type="entry name" value="2-enoyl-CoA Hydratase, Chain A, domain 1"/>
    <property type="match status" value="1"/>
</dbReference>
<evidence type="ECO:0000256" key="9">
    <source>
        <dbReference type="ARBA" id="ARBA00022989"/>
    </source>
</evidence>
<keyword evidence="9 15" id="KW-1133">Transmembrane helix</keyword>
<dbReference type="SUPFAM" id="SSF52283">
    <property type="entry name" value="Formate/glycerate dehydrogenase catalytic domain-like"/>
    <property type="match status" value="1"/>
</dbReference>
<reference evidence="18 19" key="1">
    <citation type="journal article" date="2023" name="Commun. Biol.">
        <title>Genome analysis of Parmales, the sister group of diatoms, reveals the evolutionary specialization of diatoms from phago-mixotrophs to photoautotrophs.</title>
        <authorList>
            <person name="Ban H."/>
            <person name="Sato S."/>
            <person name="Yoshikawa S."/>
            <person name="Yamada K."/>
            <person name="Nakamura Y."/>
            <person name="Ichinomiya M."/>
            <person name="Sato N."/>
            <person name="Blanc-Mathieu R."/>
            <person name="Endo H."/>
            <person name="Kuwata A."/>
            <person name="Ogata H."/>
        </authorList>
    </citation>
    <scope>NUCLEOTIDE SEQUENCE [LARGE SCALE GENOMIC DNA]</scope>
</reference>
<dbReference type="InterPro" id="IPR029035">
    <property type="entry name" value="DHS-like_NAD/FAD-binding_dom"/>
</dbReference>
<keyword evidence="10" id="KW-0520">NAD</keyword>
<feature type="domain" description="Alanine dehydrogenase/pyridine nucleotide transhydrogenase NAD(H)-binding" evidence="16">
    <location>
        <begin position="152"/>
        <end position="317"/>
    </location>
</feature>
<feature type="transmembrane region" description="Helical" evidence="15">
    <location>
        <begin position="442"/>
        <end position="462"/>
    </location>
</feature>
<dbReference type="InterPro" id="IPR014748">
    <property type="entry name" value="Enoyl-CoA_hydra_C"/>
</dbReference>
<dbReference type="SUPFAM" id="SSF52096">
    <property type="entry name" value="ClpP/crotonase"/>
    <property type="match status" value="1"/>
</dbReference>
<dbReference type="EMBL" id="BRYB01001428">
    <property type="protein sequence ID" value="GMI25564.1"/>
    <property type="molecule type" value="Genomic_DNA"/>
</dbReference>
<feature type="transmembrane region" description="Helical" evidence="15">
    <location>
        <begin position="768"/>
        <end position="788"/>
    </location>
</feature>
<evidence type="ECO:0000256" key="8">
    <source>
        <dbReference type="ARBA" id="ARBA00022967"/>
    </source>
</evidence>
<evidence type="ECO:0000313" key="18">
    <source>
        <dbReference type="EMBL" id="GMI25564.1"/>
    </source>
</evidence>
<dbReference type="Pfam" id="PF05222">
    <property type="entry name" value="AlaDh_PNT_N"/>
    <property type="match status" value="1"/>
</dbReference>
<feature type="transmembrane region" description="Helical" evidence="15">
    <location>
        <begin position="731"/>
        <end position="748"/>
    </location>
</feature>
<protein>
    <recommendedName>
        <fullName evidence="2">proton-translocating NAD(P)(+) transhydrogenase</fullName>
        <ecNumber evidence="2">7.1.1.1</ecNumber>
    </recommendedName>
</protein>
<dbReference type="Pfam" id="PF01262">
    <property type="entry name" value="AlaDh_PNT_C"/>
    <property type="match status" value="1"/>
</dbReference>
<feature type="transmembrane region" description="Helical" evidence="15">
    <location>
        <begin position="658"/>
        <end position="677"/>
    </location>
</feature>
<evidence type="ECO:0000256" key="2">
    <source>
        <dbReference type="ARBA" id="ARBA00012943"/>
    </source>
</evidence>
<dbReference type="PANTHER" id="PTHR10160:SF19">
    <property type="entry name" value="PROTON-TRANSLOCATING NAD(P)(+) TRANSHYDROGENASE"/>
    <property type="match status" value="1"/>
</dbReference>
<dbReference type="InterPro" id="IPR001753">
    <property type="entry name" value="Enoyl-CoA_hydra/iso"/>
</dbReference>
<dbReference type="InterPro" id="IPR029045">
    <property type="entry name" value="ClpP/crotonase-like_dom_sf"/>
</dbReference>
<dbReference type="Gene3D" id="3.40.50.720">
    <property type="entry name" value="NAD(P)-binding Rossmann-like Domain"/>
    <property type="match status" value="2"/>
</dbReference>
<evidence type="ECO:0000256" key="6">
    <source>
        <dbReference type="ARBA" id="ARBA00022741"/>
    </source>
</evidence>
<accession>A0ABQ6MG22</accession>
<evidence type="ECO:0000313" key="19">
    <source>
        <dbReference type="Proteomes" id="UP001165060"/>
    </source>
</evidence>
<dbReference type="InterPro" id="IPR007886">
    <property type="entry name" value="AlaDH/PNT_N"/>
</dbReference>
<feature type="transmembrane region" description="Helical" evidence="15">
    <location>
        <begin position="503"/>
        <end position="525"/>
    </location>
</feature>
<feature type="transmembrane region" description="Helical" evidence="15">
    <location>
        <begin position="469"/>
        <end position="491"/>
    </location>
</feature>
<evidence type="ECO:0000256" key="5">
    <source>
        <dbReference type="ARBA" id="ARBA00022692"/>
    </source>
</evidence>
<dbReference type="NCBIfam" id="NF006942">
    <property type="entry name" value="PRK09424.1"/>
    <property type="match status" value="1"/>
</dbReference>
<comment type="similarity">
    <text evidence="13">Belongs to the enoyl-CoA hydratase/isomerase family.</text>
</comment>
<dbReference type="SMART" id="SM01002">
    <property type="entry name" value="AlaDh_PNT_C"/>
    <property type="match status" value="1"/>
</dbReference>
<keyword evidence="3" id="KW-1003">Cell membrane</keyword>
<sequence>MGSPYSSLTVGVVTSPLSPPTERRTSVTPESARRLIAQGFSVAVQSGQPGFADAEYAAAGCALLPGAAQVVAASAIVTSVRPPPADLLEPGRTYVTQSSPETRAPLLAAAAASAATLLDLSANPRLLSRAQAFDVLSSQANVAGYRAVTEAASHYPGFFPAQMTAAGKLPPAKVLVLGVGVAGLAAVQAARNLGAVVRAFDVRPTTKEQVESMGGTFLEVEYEESGEGEGGYAKEMSAGFKAAQAAMMLAQAADVDVIITTALIPGRAAPVLVTGEMLAAMKPGSVIVDLAAANGGNVEASVADEVVTTPGGVTIVGYTDLPSRLPRTSSTLFSNNVANLLLSVGPTTTKDKGYFHLDTADEVVMNMMLVENGRDRTDDIVPYEAPPPPPRREEVELTEEEVRVARNDKSREDFLSKAVYGSVAAALLTAVGSSSSSPSSTALLTTFALAGLAGQQVVWGVAPALHSPLMAVTNAISGMTAVGGMLLLAHGGSPESGLIPENAAGWFGAAATALSFVNIAGGFLVSGKMLDLFRRPDDPEDYFELWAAPIGILLAGLGLSAVGGVGDLGGSVGATGIASAVLCISAIAGLASQKSARAGNVLGIAGVGLGLSSTVGDMSLAGAALPQFEQLALFGGAGAAVGSAVAKKVGPTELPQTVAAFHSLVGFAAVFGAIGEYLLSNGGGDLEAGVLACIYAACFIGGITATGSIVAWGKLSQVLGSAPLALPGRDLINLGFLSLCGAGLAAFVDPSLFSSPPFDAASDPEFVRTAALATVSAVSGLLGLHLTASIGGADMPVVITVLNSYSGWALVAEGFLLKTPLLTEVGALIGFSGAILTLIMCEAMNRSVVSVILGGAGTKTKPKGDAGPAQIQEGEITTVPTSGLMEAVEEAKSVIIVPGYGLAVAQAQFSLAEIVTSLIKAGKKVRFGIHPVAGRMPGQLNVLLAEAGVPYDIVEEMEDINDDFDDTDVAIVVGASDTVNSAAEDDPNCSIAGMPVLRVWKAKKVFVLKRKIGSVGYAGMENPILFKDNVEVVLGDAKATLDEVRGMIMKSLREVVNHPSASGLLLSRASGYKALKVDVSEGIAHVELNRPSKMNAIDIDMWAELIDVFSSISRDSDVRVSVLSGSGDHFSSGMDLSVFAEMQKIASEETCEARKRERVLASVAFFQESVSTPETCTKPVLGALHGAVIGGAVDLATACDMRYSTKSAVLSVKEVDLGIVADIGTLQRLPGIVGDQRCRELSYTGRNFTGAEAVAMGLALEGFDTKDEMLAHAMDTAGQIASKSPLTIRGIKKVSVYTRDHSTDDALEHVGMHNAANLYSEDLDAAFKAMMTKQQPKFKGD</sequence>
<name>A0ABQ6MG22_9STRA</name>
<evidence type="ECO:0000256" key="1">
    <source>
        <dbReference type="ARBA" id="ARBA00004429"/>
    </source>
</evidence>
<feature type="domain" description="Alanine dehydrogenase/pyridine nucleotide transhydrogenase N-terminal" evidence="17">
    <location>
        <begin position="11"/>
        <end position="143"/>
    </location>
</feature>
<feature type="transmembrane region" description="Helical" evidence="15">
    <location>
        <begin position="795"/>
        <end position="815"/>
    </location>
</feature>
<evidence type="ECO:0000256" key="15">
    <source>
        <dbReference type="SAM" id="Phobius"/>
    </source>
</evidence>
<dbReference type="SMART" id="SM01003">
    <property type="entry name" value="AlaDh_PNT_N"/>
    <property type="match status" value="1"/>
</dbReference>
<evidence type="ECO:0000256" key="4">
    <source>
        <dbReference type="ARBA" id="ARBA00022519"/>
    </source>
</evidence>
<dbReference type="InterPro" id="IPR018376">
    <property type="entry name" value="Enoyl-CoA_hyd/isom_CS"/>
</dbReference>
<feature type="transmembrane region" description="Helical" evidence="15">
    <location>
        <begin position="628"/>
        <end position="646"/>
    </location>
</feature>
<keyword evidence="7" id="KW-0521">NADP</keyword>
<dbReference type="InterPro" id="IPR036291">
    <property type="entry name" value="NAD(P)-bd_dom_sf"/>
</dbReference>
<dbReference type="InterPro" id="IPR007698">
    <property type="entry name" value="AlaDH/PNT_NAD(H)-bd"/>
</dbReference>
<dbReference type="Pfam" id="PF12769">
    <property type="entry name" value="PNTB_4TM"/>
    <property type="match status" value="1"/>
</dbReference>
<evidence type="ECO:0000256" key="14">
    <source>
        <dbReference type="SAM" id="MobiDB-lite"/>
    </source>
</evidence>
<keyword evidence="5 15" id="KW-0812">Transmembrane</keyword>
<dbReference type="Gene3D" id="3.40.50.1220">
    <property type="entry name" value="TPP-binding domain"/>
    <property type="match status" value="1"/>
</dbReference>
<dbReference type="PANTHER" id="PTHR10160">
    <property type="entry name" value="NAD(P) TRANSHYDROGENASE"/>
    <property type="match status" value="1"/>
</dbReference>
<proteinExistence type="inferred from homology"/>
<keyword evidence="4" id="KW-0997">Cell inner membrane</keyword>
<comment type="catalytic activity">
    <reaction evidence="12">
        <text>NAD(+) + NADPH + H(+)(in) = NADH + NADP(+) + H(+)(out)</text>
        <dbReference type="Rhea" id="RHEA:47992"/>
        <dbReference type="ChEBI" id="CHEBI:15378"/>
        <dbReference type="ChEBI" id="CHEBI:57540"/>
        <dbReference type="ChEBI" id="CHEBI:57783"/>
        <dbReference type="ChEBI" id="CHEBI:57945"/>
        <dbReference type="ChEBI" id="CHEBI:58349"/>
        <dbReference type="EC" id="7.1.1.1"/>
    </reaction>
</comment>
<dbReference type="Pfam" id="PF00378">
    <property type="entry name" value="ECH_1"/>
    <property type="match status" value="1"/>
</dbReference>
<dbReference type="Pfam" id="PF02233">
    <property type="entry name" value="PNTB"/>
    <property type="match status" value="1"/>
</dbReference>
<comment type="caution">
    <text evidence="18">The sequence shown here is derived from an EMBL/GenBank/DDBJ whole genome shotgun (WGS) entry which is preliminary data.</text>
</comment>
<evidence type="ECO:0000256" key="3">
    <source>
        <dbReference type="ARBA" id="ARBA00022475"/>
    </source>
</evidence>
<feature type="transmembrane region" description="Helical" evidence="15">
    <location>
        <begin position="572"/>
        <end position="591"/>
    </location>
</feature>
<keyword evidence="6" id="KW-0547">Nucleotide-binding</keyword>
<keyword evidence="19" id="KW-1185">Reference proteome</keyword>
<dbReference type="InterPro" id="IPR034300">
    <property type="entry name" value="PNTB-like"/>
</dbReference>
<dbReference type="PROSITE" id="PS00166">
    <property type="entry name" value="ENOYL_COA_HYDRATASE"/>
    <property type="match status" value="1"/>
</dbReference>
<feature type="transmembrane region" description="Helical" evidence="15">
    <location>
        <begin position="545"/>
        <end position="566"/>
    </location>
</feature>
<dbReference type="CDD" id="cd06558">
    <property type="entry name" value="crotonase-like"/>
    <property type="match status" value="1"/>
</dbReference>
<feature type="transmembrane region" description="Helical" evidence="15">
    <location>
        <begin position="689"/>
        <end position="711"/>
    </location>
</feature>
<gene>
    <name evidence="18" type="ORF">TeGR_g4487</name>
</gene>
<dbReference type="SUPFAM" id="SSF52467">
    <property type="entry name" value="DHS-like NAD/FAD-binding domain"/>
    <property type="match status" value="1"/>
</dbReference>
<dbReference type="NCBIfam" id="NF004794">
    <property type="entry name" value="PRK06142.1"/>
    <property type="match status" value="1"/>
</dbReference>
<comment type="subcellular location">
    <subcellularLocation>
        <location evidence="1">Cell inner membrane</location>
        <topology evidence="1">Multi-pass membrane protein</topology>
    </subcellularLocation>
</comment>
<evidence type="ECO:0000256" key="10">
    <source>
        <dbReference type="ARBA" id="ARBA00023027"/>
    </source>
</evidence>
<dbReference type="Gene3D" id="1.10.12.10">
    <property type="entry name" value="Lyase 2-enoyl-coa Hydratase, Chain A, domain 2"/>
    <property type="match status" value="1"/>
</dbReference>
<dbReference type="Proteomes" id="UP001165060">
    <property type="component" value="Unassembled WGS sequence"/>
</dbReference>
<feature type="region of interest" description="Disordered" evidence="14">
    <location>
        <begin position="1"/>
        <end position="27"/>
    </location>
</feature>
<evidence type="ECO:0000256" key="13">
    <source>
        <dbReference type="RuleBase" id="RU003707"/>
    </source>
</evidence>
<evidence type="ECO:0000259" key="16">
    <source>
        <dbReference type="SMART" id="SM01002"/>
    </source>
</evidence>
<evidence type="ECO:0000256" key="7">
    <source>
        <dbReference type="ARBA" id="ARBA00022857"/>
    </source>
</evidence>
<dbReference type="EC" id="7.1.1.1" evidence="2"/>
<organism evidence="18 19">
    <name type="scientific">Tetraparma gracilis</name>
    <dbReference type="NCBI Taxonomy" id="2962635"/>
    <lineage>
        <taxon>Eukaryota</taxon>
        <taxon>Sar</taxon>
        <taxon>Stramenopiles</taxon>
        <taxon>Ochrophyta</taxon>
        <taxon>Bolidophyceae</taxon>
        <taxon>Parmales</taxon>
        <taxon>Triparmaceae</taxon>
        <taxon>Tetraparma</taxon>
    </lineage>
</organism>
<evidence type="ECO:0000259" key="17">
    <source>
        <dbReference type="SMART" id="SM01003"/>
    </source>
</evidence>
<dbReference type="SUPFAM" id="SSF51735">
    <property type="entry name" value="NAD(P)-binding Rossmann-fold domains"/>
    <property type="match status" value="1"/>
</dbReference>
<evidence type="ECO:0000256" key="12">
    <source>
        <dbReference type="ARBA" id="ARBA00048202"/>
    </source>
</evidence>
<keyword evidence="8" id="KW-1278">Translocase</keyword>
<evidence type="ECO:0000256" key="11">
    <source>
        <dbReference type="ARBA" id="ARBA00023136"/>
    </source>
</evidence>
<keyword evidence="11 15" id="KW-0472">Membrane</keyword>
<dbReference type="InterPro" id="IPR024605">
    <property type="entry name" value="NADP_transhyd_a_C"/>
</dbReference>
<feature type="transmembrane region" description="Helical" evidence="15">
    <location>
        <begin position="598"/>
        <end position="616"/>
    </location>
</feature>